<keyword evidence="1" id="KW-0805">Transcription regulation</keyword>
<dbReference type="InterPro" id="IPR001034">
    <property type="entry name" value="DeoR_HTH"/>
</dbReference>
<dbReference type="InterPro" id="IPR036388">
    <property type="entry name" value="WH-like_DNA-bd_sf"/>
</dbReference>
<keyword evidence="2" id="KW-0238">DNA-binding</keyword>
<dbReference type="SUPFAM" id="SSF100950">
    <property type="entry name" value="NagB/RpiA/CoA transferase-like"/>
    <property type="match status" value="1"/>
</dbReference>
<keyword evidence="3" id="KW-0804">Transcription</keyword>
<evidence type="ECO:0000256" key="3">
    <source>
        <dbReference type="ARBA" id="ARBA00023163"/>
    </source>
</evidence>
<dbReference type="Gene3D" id="3.40.50.1360">
    <property type="match status" value="1"/>
</dbReference>
<dbReference type="EMBL" id="QGGO01000001">
    <property type="protein sequence ID" value="PWK29189.1"/>
    <property type="molecule type" value="Genomic_DNA"/>
</dbReference>
<dbReference type="PROSITE" id="PS00894">
    <property type="entry name" value="HTH_DEOR_1"/>
    <property type="match status" value="1"/>
</dbReference>
<evidence type="ECO:0000256" key="1">
    <source>
        <dbReference type="ARBA" id="ARBA00023015"/>
    </source>
</evidence>
<dbReference type="InterPro" id="IPR014036">
    <property type="entry name" value="DeoR-like_C"/>
</dbReference>
<dbReference type="InterPro" id="IPR036390">
    <property type="entry name" value="WH_DNA-bd_sf"/>
</dbReference>
<gene>
    <name evidence="5" type="ORF">LV89_00027</name>
</gene>
<dbReference type="GO" id="GO:0003700">
    <property type="term" value="F:DNA-binding transcription factor activity"/>
    <property type="evidence" value="ECO:0007669"/>
    <property type="project" value="InterPro"/>
</dbReference>
<dbReference type="InterPro" id="IPR050313">
    <property type="entry name" value="Carb_Metab_HTH_regulators"/>
</dbReference>
<keyword evidence="6" id="KW-1185">Reference proteome</keyword>
<dbReference type="Gene3D" id="1.10.10.10">
    <property type="entry name" value="Winged helix-like DNA-binding domain superfamily/Winged helix DNA-binding domain"/>
    <property type="match status" value="1"/>
</dbReference>
<dbReference type="Pfam" id="PF00455">
    <property type="entry name" value="DeoRC"/>
    <property type="match status" value="1"/>
</dbReference>
<accession>A0A316F0R0</accession>
<dbReference type="PANTHER" id="PTHR30363:SF44">
    <property type="entry name" value="AGA OPERON TRANSCRIPTIONAL REPRESSOR-RELATED"/>
    <property type="match status" value="1"/>
</dbReference>
<sequence length="251" mass="27738">MNFQIRKQKILEKLEQDAILDVKELAILLETSEITVRRDLAILAEQGLLVRTHGGAMKVSLSQMPVSFAQKSAINAEQKDEICKIAVSQIQAGDVVFLDCGSTVFRMCPFIRNMKIKVVTNSLPIINELVGSEVSLNFAGGEIDFERQAAHGKIAIEHFQRYRADKAFVGIDGISLKNGLSASSEKEAEITMALAQNAREVFFLCDSGKLEKDRYLPFAPINFVQNLITDSSVSQELLAEYKKAGINALKS</sequence>
<dbReference type="SMART" id="SM01134">
    <property type="entry name" value="DeoRC"/>
    <property type="match status" value="1"/>
</dbReference>
<dbReference type="PROSITE" id="PS51000">
    <property type="entry name" value="HTH_DEOR_2"/>
    <property type="match status" value="1"/>
</dbReference>
<organism evidence="5 6">
    <name type="scientific">Arcicella aurantiaca</name>
    <dbReference type="NCBI Taxonomy" id="591202"/>
    <lineage>
        <taxon>Bacteria</taxon>
        <taxon>Pseudomonadati</taxon>
        <taxon>Bacteroidota</taxon>
        <taxon>Cytophagia</taxon>
        <taxon>Cytophagales</taxon>
        <taxon>Flectobacillaceae</taxon>
        <taxon>Arcicella</taxon>
    </lineage>
</organism>
<dbReference type="PRINTS" id="PR00037">
    <property type="entry name" value="HTHLACR"/>
</dbReference>
<evidence type="ECO:0000259" key="4">
    <source>
        <dbReference type="PROSITE" id="PS51000"/>
    </source>
</evidence>
<comment type="caution">
    <text evidence="5">The sequence shown here is derived from an EMBL/GenBank/DDBJ whole genome shotgun (WGS) entry which is preliminary data.</text>
</comment>
<evidence type="ECO:0000313" key="6">
    <source>
        <dbReference type="Proteomes" id="UP000245489"/>
    </source>
</evidence>
<proteinExistence type="predicted"/>
<dbReference type="InterPro" id="IPR018356">
    <property type="entry name" value="Tscrpt_reg_HTH_DeoR_CS"/>
</dbReference>
<protein>
    <submittedName>
        <fullName evidence="5">DeoR family transcriptional regulator</fullName>
    </submittedName>
</protein>
<dbReference type="InterPro" id="IPR037171">
    <property type="entry name" value="NagB/RpiA_transferase-like"/>
</dbReference>
<dbReference type="SMART" id="SM00420">
    <property type="entry name" value="HTH_DEOR"/>
    <property type="match status" value="1"/>
</dbReference>
<feature type="domain" description="HTH deoR-type" evidence="4">
    <location>
        <begin position="3"/>
        <end position="58"/>
    </location>
</feature>
<dbReference type="SUPFAM" id="SSF46785">
    <property type="entry name" value="Winged helix' DNA-binding domain"/>
    <property type="match status" value="1"/>
</dbReference>
<dbReference type="PANTHER" id="PTHR30363">
    <property type="entry name" value="HTH-TYPE TRANSCRIPTIONAL REGULATOR SRLR-RELATED"/>
    <property type="match status" value="1"/>
</dbReference>
<dbReference type="AlphaFoldDB" id="A0A316F0R0"/>
<evidence type="ECO:0000313" key="5">
    <source>
        <dbReference type="EMBL" id="PWK29189.1"/>
    </source>
</evidence>
<dbReference type="Proteomes" id="UP000245489">
    <property type="component" value="Unassembled WGS sequence"/>
</dbReference>
<reference evidence="5 6" key="1">
    <citation type="submission" date="2018-05" db="EMBL/GenBank/DDBJ databases">
        <title>Genomic Encyclopedia of Archaeal and Bacterial Type Strains, Phase II (KMG-II): from individual species to whole genera.</title>
        <authorList>
            <person name="Goeker M."/>
        </authorList>
    </citation>
    <scope>NUCLEOTIDE SEQUENCE [LARGE SCALE GENOMIC DNA]</scope>
    <source>
        <strain evidence="5 6">DSM 22214</strain>
    </source>
</reference>
<name>A0A316F0R0_9BACT</name>
<dbReference type="Pfam" id="PF08220">
    <property type="entry name" value="HTH_DeoR"/>
    <property type="match status" value="1"/>
</dbReference>
<dbReference type="GO" id="GO:0003677">
    <property type="term" value="F:DNA binding"/>
    <property type="evidence" value="ECO:0007669"/>
    <property type="project" value="UniProtKB-KW"/>
</dbReference>
<evidence type="ECO:0000256" key="2">
    <source>
        <dbReference type="ARBA" id="ARBA00023125"/>
    </source>
</evidence>
<dbReference type="RefSeq" id="WP_109740827.1">
    <property type="nucleotide sequence ID" value="NZ_QGGO01000001.1"/>
</dbReference>
<dbReference type="OrthoDB" id="9797223at2"/>